<dbReference type="GO" id="GO:0006355">
    <property type="term" value="P:regulation of DNA-templated transcription"/>
    <property type="evidence" value="ECO:0007669"/>
    <property type="project" value="InterPro"/>
</dbReference>
<evidence type="ECO:0000256" key="6">
    <source>
        <dbReference type="ARBA" id="ARBA00022833"/>
    </source>
</evidence>
<feature type="region of interest" description="Disordered" evidence="12">
    <location>
        <begin position="1"/>
        <end position="20"/>
    </location>
</feature>
<evidence type="ECO:0008006" key="14">
    <source>
        <dbReference type="Google" id="ProtNLM"/>
    </source>
</evidence>
<keyword evidence="5 11" id="KW-0863">Zinc-finger</keyword>
<dbReference type="GO" id="GO:0005675">
    <property type="term" value="C:transcription factor TFIIH holo complex"/>
    <property type="evidence" value="ECO:0007669"/>
    <property type="project" value="UniProtKB-UniRule"/>
</dbReference>
<feature type="region of interest" description="Disordered" evidence="12">
    <location>
        <begin position="278"/>
        <end position="299"/>
    </location>
</feature>
<evidence type="ECO:0000256" key="4">
    <source>
        <dbReference type="ARBA" id="ARBA00022763"/>
    </source>
</evidence>
<keyword evidence="3 11" id="KW-0479">Metal-binding</keyword>
<evidence type="ECO:0000256" key="8">
    <source>
        <dbReference type="ARBA" id="ARBA00023163"/>
    </source>
</evidence>
<dbReference type="Pfam" id="PF03850">
    <property type="entry name" value="Tfb4"/>
    <property type="match status" value="2"/>
</dbReference>
<evidence type="ECO:0000256" key="2">
    <source>
        <dbReference type="ARBA" id="ARBA00005273"/>
    </source>
</evidence>
<dbReference type="PANTHER" id="PTHR12831">
    <property type="entry name" value="TRANSCRIPTION INITIATION FACTOR IIH TFIIH , POLYPEPTIDE 3-RELATED"/>
    <property type="match status" value="1"/>
</dbReference>
<proteinExistence type="inferred from homology"/>
<sequence>MPSTSTASSSGSGPDSFSSCSHPPCLLAVVLDLTPSVWMTRQMLRQSMDNARIRSGKDVSARSVGPAVVRELASDVISFLHAASCLDRQNVSCVVGVAGDEVAVLYPRQDTMASAVGESGVSYAPDPADVAGRIRTGIAALMERCTRSMAATEDGDGRTAPSGGDGTAAVASALSVAMCIINRFMKFQGGGGSGGPSSTDDSGEGKETILSLIDRASGPGGSGRRRGKNHTGGLLPRVLVIQATPDRTEDYNAFMNCTFACMKAGICIDGLFLPDGRQGKSEPASGSAGHPGGTPSLRQDQSSVFLEQAADRTNGIFLSLKSGTAQSCGGLLTVLITAFLPTDDVRSITNVPVQDRVDFRARCFATGQSVDIAYVCNVCLSIFKDMPTDEDGEEGDCPTCGAVMERVKRLKAQNAKKRKDVGGEN</sequence>
<dbReference type="GO" id="GO:0006289">
    <property type="term" value="P:nucleotide-excision repair"/>
    <property type="evidence" value="ECO:0007669"/>
    <property type="project" value="UniProtKB-UniRule"/>
</dbReference>
<dbReference type="InterPro" id="IPR004600">
    <property type="entry name" value="TFIIH_Tfb4/GTF2H3"/>
</dbReference>
<dbReference type="GO" id="GO:0008270">
    <property type="term" value="F:zinc ion binding"/>
    <property type="evidence" value="ECO:0007669"/>
    <property type="project" value="UniProtKB-KW"/>
</dbReference>
<gene>
    <name evidence="13" type="ORF">CHYS00102_LOCUS26832</name>
</gene>
<protein>
    <recommendedName>
        <fullName evidence="14">General transcription factor IIH subunit</fullName>
    </recommendedName>
</protein>
<comment type="similarity">
    <text evidence="2 11">Belongs to the TFB4 family.</text>
</comment>
<name>A0A7S1BVW9_9STRA</name>
<evidence type="ECO:0000256" key="12">
    <source>
        <dbReference type="SAM" id="MobiDB-lite"/>
    </source>
</evidence>
<dbReference type="GO" id="GO:0000439">
    <property type="term" value="C:transcription factor TFIIH core complex"/>
    <property type="evidence" value="ECO:0007669"/>
    <property type="project" value="UniProtKB-UniRule"/>
</dbReference>
<comment type="subcellular location">
    <subcellularLocation>
        <location evidence="1 11">Nucleus</location>
    </subcellularLocation>
</comment>
<organism evidence="13">
    <name type="scientific">Corethron hystrix</name>
    <dbReference type="NCBI Taxonomy" id="216773"/>
    <lineage>
        <taxon>Eukaryota</taxon>
        <taxon>Sar</taxon>
        <taxon>Stramenopiles</taxon>
        <taxon>Ochrophyta</taxon>
        <taxon>Bacillariophyta</taxon>
        <taxon>Coscinodiscophyceae</taxon>
        <taxon>Corethrophycidae</taxon>
        <taxon>Corethrales</taxon>
        <taxon>Corethraceae</taxon>
        <taxon>Corethron</taxon>
    </lineage>
</organism>
<keyword evidence="8 11" id="KW-0804">Transcription</keyword>
<evidence type="ECO:0000256" key="7">
    <source>
        <dbReference type="ARBA" id="ARBA00023015"/>
    </source>
</evidence>
<evidence type="ECO:0000256" key="1">
    <source>
        <dbReference type="ARBA" id="ARBA00004123"/>
    </source>
</evidence>
<keyword evidence="4 11" id="KW-0227">DNA damage</keyword>
<dbReference type="PANTHER" id="PTHR12831:SF0">
    <property type="entry name" value="GENERAL TRANSCRIPTION FACTOR IIH SUBUNIT 3"/>
    <property type="match status" value="1"/>
</dbReference>
<evidence type="ECO:0000256" key="3">
    <source>
        <dbReference type="ARBA" id="ARBA00022723"/>
    </source>
</evidence>
<accession>A0A7S1BVW9</accession>
<dbReference type="Gene3D" id="3.40.50.410">
    <property type="entry name" value="von Willebrand factor, type A domain"/>
    <property type="match status" value="1"/>
</dbReference>
<dbReference type="InterPro" id="IPR036465">
    <property type="entry name" value="vWFA_dom_sf"/>
</dbReference>
<reference evidence="13" key="1">
    <citation type="submission" date="2021-01" db="EMBL/GenBank/DDBJ databases">
        <authorList>
            <person name="Corre E."/>
            <person name="Pelletier E."/>
            <person name="Niang G."/>
            <person name="Scheremetjew M."/>
            <person name="Finn R."/>
            <person name="Kale V."/>
            <person name="Holt S."/>
            <person name="Cochrane G."/>
            <person name="Meng A."/>
            <person name="Brown T."/>
            <person name="Cohen L."/>
        </authorList>
    </citation>
    <scope>NUCLEOTIDE SEQUENCE</scope>
    <source>
        <strain evidence="13">308</strain>
    </source>
</reference>
<evidence type="ECO:0000256" key="5">
    <source>
        <dbReference type="ARBA" id="ARBA00022771"/>
    </source>
</evidence>
<keyword evidence="10 11" id="KW-0539">Nucleus</keyword>
<dbReference type="AlphaFoldDB" id="A0A7S1BVW9"/>
<evidence type="ECO:0000256" key="11">
    <source>
        <dbReference type="RuleBase" id="RU368090"/>
    </source>
</evidence>
<evidence type="ECO:0000256" key="10">
    <source>
        <dbReference type="ARBA" id="ARBA00023242"/>
    </source>
</evidence>
<keyword evidence="9 11" id="KW-0234">DNA repair</keyword>
<keyword evidence="7 11" id="KW-0805">Transcription regulation</keyword>
<dbReference type="EMBL" id="HBFR01036845">
    <property type="protein sequence ID" value="CAD8899616.1"/>
    <property type="molecule type" value="Transcribed_RNA"/>
</dbReference>
<keyword evidence="6 11" id="KW-0862">Zinc</keyword>
<evidence type="ECO:0000313" key="13">
    <source>
        <dbReference type="EMBL" id="CAD8899616.1"/>
    </source>
</evidence>
<evidence type="ECO:0000256" key="9">
    <source>
        <dbReference type="ARBA" id="ARBA00023204"/>
    </source>
</evidence>